<protein>
    <recommendedName>
        <fullName evidence="4">Secreted protein</fullName>
    </recommendedName>
</protein>
<dbReference type="RefSeq" id="WP_276092484.1">
    <property type="nucleotide sequence ID" value="NZ_JARJBC010000003.1"/>
</dbReference>
<proteinExistence type="predicted"/>
<name>A0ABT5ZFY8_9ACTN</name>
<accession>A0ABT5ZFY8</accession>
<organism evidence="2 3">
    <name type="scientific">Streptomyces silvisoli</name>
    <dbReference type="NCBI Taxonomy" id="3034235"/>
    <lineage>
        <taxon>Bacteria</taxon>
        <taxon>Bacillati</taxon>
        <taxon>Actinomycetota</taxon>
        <taxon>Actinomycetes</taxon>
        <taxon>Kitasatosporales</taxon>
        <taxon>Streptomycetaceae</taxon>
        <taxon>Streptomyces</taxon>
    </lineage>
</organism>
<reference evidence="2 3" key="1">
    <citation type="submission" date="2023-03" db="EMBL/GenBank/DDBJ databases">
        <title>Draft genome sequence of Streptomyces sp. RB6PN23 isolated from peat swamp forest in Thailand.</title>
        <authorList>
            <person name="Klaysubun C."/>
            <person name="Duangmal K."/>
        </authorList>
    </citation>
    <scope>NUCLEOTIDE SEQUENCE [LARGE SCALE GENOMIC DNA]</scope>
    <source>
        <strain evidence="2 3">RB6PN23</strain>
    </source>
</reference>
<dbReference type="EMBL" id="JARJBC010000003">
    <property type="protein sequence ID" value="MDF3288732.1"/>
    <property type="molecule type" value="Genomic_DNA"/>
</dbReference>
<feature type="chain" id="PRO_5047373390" description="Secreted protein" evidence="1">
    <location>
        <begin position="31"/>
        <end position="77"/>
    </location>
</feature>
<gene>
    <name evidence="2" type="ORF">P3G67_05700</name>
</gene>
<evidence type="ECO:0000313" key="3">
    <source>
        <dbReference type="Proteomes" id="UP001216579"/>
    </source>
</evidence>
<sequence>MVRVSNVHRSAAAAVLGAGLVLTAVGTASAAGPLGTGVTGQRHCGGLPLAQQALSDSIVSRDSLTGLCDAFHTNGAG</sequence>
<keyword evidence="3" id="KW-1185">Reference proteome</keyword>
<feature type="signal peptide" evidence="1">
    <location>
        <begin position="1"/>
        <end position="30"/>
    </location>
</feature>
<evidence type="ECO:0000256" key="1">
    <source>
        <dbReference type="SAM" id="SignalP"/>
    </source>
</evidence>
<comment type="caution">
    <text evidence="2">The sequence shown here is derived from an EMBL/GenBank/DDBJ whole genome shotgun (WGS) entry which is preliminary data.</text>
</comment>
<dbReference type="Proteomes" id="UP001216579">
    <property type="component" value="Unassembled WGS sequence"/>
</dbReference>
<evidence type="ECO:0008006" key="4">
    <source>
        <dbReference type="Google" id="ProtNLM"/>
    </source>
</evidence>
<keyword evidence="1" id="KW-0732">Signal</keyword>
<evidence type="ECO:0000313" key="2">
    <source>
        <dbReference type="EMBL" id="MDF3288732.1"/>
    </source>
</evidence>